<evidence type="ECO:0000313" key="7">
    <source>
        <dbReference type="EMBL" id="MBB5135131.1"/>
    </source>
</evidence>
<organism evidence="7 8">
    <name type="scientific">Thermocatellispora tengchongensis</name>
    <dbReference type="NCBI Taxonomy" id="1073253"/>
    <lineage>
        <taxon>Bacteria</taxon>
        <taxon>Bacillati</taxon>
        <taxon>Actinomycetota</taxon>
        <taxon>Actinomycetes</taxon>
        <taxon>Streptosporangiales</taxon>
        <taxon>Streptosporangiaceae</taxon>
        <taxon>Thermocatellispora</taxon>
    </lineage>
</organism>
<evidence type="ECO:0000256" key="6">
    <source>
        <dbReference type="ARBA" id="ARBA00023033"/>
    </source>
</evidence>
<keyword evidence="6" id="KW-0503">Monooxygenase</keyword>
<keyword evidence="3" id="KW-0479">Metal-binding</keyword>
<evidence type="ECO:0000256" key="5">
    <source>
        <dbReference type="ARBA" id="ARBA00023004"/>
    </source>
</evidence>
<dbReference type="GO" id="GO:0020037">
    <property type="term" value="F:heme binding"/>
    <property type="evidence" value="ECO:0007669"/>
    <property type="project" value="InterPro"/>
</dbReference>
<dbReference type="GO" id="GO:0036199">
    <property type="term" value="F:cholest-4-en-3-one 26-monooxygenase activity"/>
    <property type="evidence" value="ECO:0007669"/>
    <property type="project" value="TreeGrafter"/>
</dbReference>
<dbReference type="Pfam" id="PF00067">
    <property type="entry name" value="p450"/>
    <property type="match status" value="1"/>
</dbReference>
<dbReference type="InterPro" id="IPR001128">
    <property type="entry name" value="Cyt_P450"/>
</dbReference>
<dbReference type="Gene3D" id="1.10.630.10">
    <property type="entry name" value="Cytochrome P450"/>
    <property type="match status" value="1"/>
</dbReference>
<dbReference type="EMBL" id="JACHGN010000010">
    <property type="protein sequence ID" value="MBB5135131.1"/>
    <property type="molecule type" value="Genomic_DNA"/>
</dbReference>
<keyword evidence="5" id="KW-0408">Iron</keyword>
<name>A0A840PB95_9ACTN</name>
<dbReference type="PANTHER" id="PTHR46696">
    <property type="entry name" value="P450, PUTATIVE (EUROFUNG)-RELATED"/>
    <property type="match status" value="1"/>
</dbReference>
<protein>
    <submittedName>
        <fullName evidence="7">Cytochrome P450</fullName>
    </submittedName>
</protein>
<dbReference type="PANTHER" id="PTHR46696:SF4">
    <property type="entry name" value="BIOTIN BIOSYNTHESIS CYTOCHROME P450"/>
    <property type="match status" value="1"/>
</dbReference>
<keyword evidence="4" id="KW-0560">Oxidoreductase</keyword>
<evidence type="ECO:0000256" key="2">
    <source>
        <dbReference type="ARBA" id="ARBA00022617"/>
    </source>
</evidence>
<proteinExistence type="inferred from homology"/>
<comment type="similarity">
    <text evidence="1">Belongs to the cytochrome P450 family.</text>
</comment>
<dbReference type="SUPFAM" id="SSF48264">
    <property type="entry name" value="Cytochrome P450"/>
    <property type="match status" value="1"/>
</dbReference>
<dbReference type="InterPro" id="IPR036396">
    <property type="entry name" value="Cyt_P450_sf"/>
</dbReference>
<dbReference type="CDD" id="cd11033">
    <property type="entry name" value="CYP142-like"/>
    <property type="match status" value="1"/>
</dbReference>
<dbReference type="GO" id="GO:0008395">
    <property type="term" value="F:steroid hydroxylase activity"/>
    <property type="evidence" value="ECO:0007669"/>
    <property type="project" value="TreeGrafter"/>
</dbReference>
<evidence type="ECO:0000256" key="3">
    <source>
        <dbReference type="ARBA" id="ARBA00022723"/>
    </source>
</evidence>
<evidence type="ECO:0000256" key="4">
    <source>
        <dbReference type="ARBA" id="ARBA00023002"/>
    </source>
</evidence>
<dbReference type="FunFam" id="1.10.630.10:FF:000018">
    <property type="entry name" value="Cytochrome P450 monooxygenase"/>
    <property type="match status" value="1"/>
</dbReference>
<dbReference type="PRINTS" id="PR00359">
    <property type="entry name" value="BP450"/>
</dbReference>
<reference evidence="7 8" key="1">
    <citation type="submission" date="2020-08" db="EMBL/GenBank/DDBJ databases">
        <title>Genomic Encyclopedia of Type Strains, Phase IV (KMG-IV): sequencing the most valuable type-strain genomes for metagenomic binning, comparative biology and taxonomic classification.</title>
        <authorList>
            <person name="Goeker M."/>
        </authorList>
    </citation>
    <scope>NUCLEOTIDE SEQUENCE [LARGE SCALE GENOMIC DNA]</scope>
    <source>
        <strain evidence="7 8">DSM 45615</strain>
    </source>
</reference>
<sequence length="410" mass="46018">MTLTLAEIDLAQPEFWERPMAEREEAFALLRRLPAPVRFAEPEIGFAATGPGFYALVRHADIIEASRNPEVFCSGKSATSIHDLPVEFNEYFGSMINMDDPRHARLRRIVSRAFTPKMIQQFEEDVRTEAARIVDALLAKGPGRDFVADVAARLPLKIICDMMGIPEEHYQDIFRASNVILSGGDTEFIEDLDRAAEELLGAGEKLRDLVVTLADNEPRGLIKSLTSANIDGERLTPQELGSFFILLVVAGNETTRNAISHGLHLFTQNPGQRELLLADLDGRLPGAVEEIVRVASPVAWMRRTVTRDHEMHGHQYRKGDKVLLYYWAANRDEAVFEDPLRFDITRDPNPHVGFGGPGPHFCLGAHLARREISVMFRELLTRVPAIRSVGEPDRLRSSFINGIKHMTCDF</sequence>
<accession>A0A840PB95</accession>
<dbReference type="InterPro" id="IPR002397">
    <property type="entry name" value="Cyt_P450_B"/>
</dbReference>
<dbReference type="AlphaFoldDB" id="A0A840PB95"/>
<comment type="caution">
    <text evidence="7">The sequence shown here is derived from an EMBL/GenBank/DDBJ whole genome shotgun (WGS) entry which is preliminary data.</text>
</comment>
<gene>
    <name evidence="7" type="ORF">HNP84_004867</name>
</gene>
<dbReference type="Proteomes" id="UP000578449">
    <property type="component" value="Unassembled WGS sequence"/>
</dbReference>
<keyword evidence="8" id="KW-1185">Reference proteome</keyword>
<evidence type="ECO:0000313" key="8">
    <source>
        <dbReference type="Proteomes" id="UP000578449"/>
    </source>
</evidence>
<dbReference type="GO" id="GO:0005506">
    <property type="term" value="F:iron ion binding"/>
    <property type="evidence" value="ECO:0007669"/>
    <property type="project" value="InterPro"/>
</dbReference>
<keyword evidence="2" id="KW-0349">Heme</keyword>
<evidence type="ECO:0000256" key="1">
    <source>
        <dbReference type="ARBA" id="ARBA00010617"/>
    </source>
</evidence>
<dbReference type="GO" id="GO:0006707">
    <property type="term" value="P:cholesterol catabolic process"/>
    <property type="evidence" value="ECO:0007669"/>
    <property type="project" value="TreeGrafter"/>
</dbReference>